<organism evidence="6 7">
    <name type="scientific">Photobacterium damselae</name>
    <dbReference type="NCBI Taxonomy" id="38293"/>
    <lineage>
        <taxon>Bacteria</taxon>
        <taxon>Pseudomonadati</taxon>
        <taxon>Pseudomonadota</taxon>
        <taxon>Gammaproteobacteria</taxon>
        <taxon>Vibrionales</taxon>
        <taxon>Vibrionaceae</taxon>
        <taxon>Photobacterium</taxon>
    </lineage>
</organism>
<dbReference type="Pfam" id="PF13356">
    <property type="entry name" value="Arm-DNA-bind_3"/>
    <property type="match status" value="1"/>
</dbReference>
<dbReference type="GO" id="GO:0006310">
    <property type="term" value="P:DNA recombination"/>
    <property type="evidence" value="ECO:0007669"/>
    <property type="project" value="UniProtKB-KW"/>
</dbReference>
<comment type="caution">
    <text evidence="6">The sequence shown here is derived from an EMBL/GenBank/DDBJ whole genome shotgun (WGS) entry which is preliminary data.</text>
</comment>
<evidence type="ECO:0000256" key="1">
    <source>
        <dbReference type="ARBA" id="ARBA00008857"/>
    </source>
</evidence>
<dbReference type="GO" id="GO:0015074">
    <property type="term" value="P:DNA integration"/>
    <property type="evidence" value="ECO:0007669"/>
    <property type="project" value="UniProtKB-KW"/>
</dbReference>
<evidence type="ECO:0000313" key="6">
    <source>
        <dbReference type="EMBL" id="PSU15249.1"/>
    </source>
</evidence>
<sequence>MSRLFDKKLRSILNKPQEKVNVLSDGGGLGARVSMLGKIRWQFRYKINGKNKRLDLGDYPEISIQRARELAYQYRGWLAEGEDPKHKREMLRNETLSPVTVKDALEYWLVEYAEDNRANVEKHRAQFQRHIYPYIGGLPVEMIDTRHWLECFDRIKKGIQGKQKAAPVAAGYILQNVKQALRFCRVRHYAKSRVLDDLIITDVGSRQQKKDRVLTDQELADVWKMVQTPEIRHMVYYSNLIKLLITFGARTQEVRLSTWDEWDFTQGTWTVPKSHSKTNAVIVRPIPQEMISWLLELKECSSNEYVLGELKKSEAVSVQGSQYWKRLGHKTKWTLHDLRRTLATKMNDLGVAPHVVEQLLGHSLGGVMAIYNRSQYLPEKRAALELWLDRLDLLIRSESNVSIMYSA</sequence>
<dbReference type="InterPro" id="IPR002104">
    <property type="entry name" value="Integrase_catalytic"/>
</dbReference>
<dbReference type="InterPro" id="IPR013762">
    <property type="entry name" value="Integrase-like_cat_sf"/>
</dbReference>
<dbReference type="Gene3D" id="3.30.160.390">
    <property type="entry name" value="Integrase, DNA-binding domain"/>
    <property type="match status" value="1"/>
</dbReference>
<dbReference type="SUPFAM" id="SSF56349">
    <property type="entry name" value="DNA breaking-rejoining enzymes"/>
    <property type="match status" value="1"/>
</dbReference>
<dbReference type="GO" id="GO:0003677">
    <property type="term" value="F:DNA binding"/>
    <property type="evidence" value="ECO:0007669"/>
    <property type="project" value="UniProtKB-KW"/>
</dbReference>
<evidence type="ECO:0000313" key="7">
    <source>
        <dbReference type="Proteomes" id="UP000241404"/>
    </source>
</evidence>
<accession>A0ABD6WZP1</accession>
<feature type="domain" description="Tyr recombinase" evidence="5">
    <location>
        <begin position="209"/>
        <end position="385"/>
    </location>
</feature>
<evidence type="ECO:0000256" key="2">
    <source>
        <dbReference type="ARBA" id="ARBA00022908"/>
    </source>
</evidence>
<dbReference type="PROSITE" id="PS51898">
    <property type="entry name" value="TYR_RECOMBINASE"/>
    <property type="match status" value="1"/>
</dbReference>
<reference evidence="6 7" key="1">
    <citation type="submission" date="2018-03" db="EMBL/GenBank/DDBJ databases">
        <title>Whole genome sequencing of Histamine producing bacteria.</title>
        <authorList>
            <person name="Butler K."/>
        </authorList>
    </citation>
    <scope>NUCLEOTIDE SEQUENCE [LARGE SCALE GENOMIC DNA]</scope>
    <source>
        <strain evidence="6 7">BT-6</strain>
    </source>
</reference>
<keyword evidence="3" id="KW-0238">DNA-binding</keyword>
<dbReference type="PANTHER" id="PTHR30629">
    <property type="entry name" value="PROPHAGE INTEGRASE"/>
    <property type="match status" value="1"/>
</dbReference>
<dbReference type="Proteomes" id="UP000241404">
    <property type="component" value="Unassembled WGS sequence"/>
</dbReference>
<dbReference type="InterPro" id="IPR025166">
    <property type="entry name" value="Integrase_DNA_bind_dom"/>
</dbReference>
<evidence type="ECO:0000259" key="5">
    <source>
        <dbReference type="PROSITE" id="PS51898"/>
    </source>
</evidence>
<gene>
    <name evidence="6" type="ORF">CTM90_17340</name>
</gene>
<dbReference type="RefSeq" id="WP_065172512.1">
    <property type="nucleotide sequence ID" value="NZ_LZFH01000068.1"/>
</dbReference>
<dbReference type="InterPro" id="IPR011010">
    <property type="entry name" value="DNA_brk_join_enz"/>
</dbReference>
<dbReference type="Gene3D" id="1.10.443.10">
    <property type="entry name" value="Intergrase catalytic core"/>
    <property type="match status" value="1"/>
</dbReference>
<dbReference type="AlphaFoldDB" id="A0ABD6WZP1"/>
<dbReference type="InterPro" id="IPR010998">
    <property type="entry name" value="Integrase_recombinase_N"/>
</dbReference>
<dbReference type="InterPro" id="IPR038488">
    <property type="entry name" value="Integrase_DNA-bd_sf"/>
</dbReference>
<evidence type="ECO:0000256" key="4">
    <source>
        <dbReference type="ARBA" id="ARBA00023172"/>
    </source>
</evidence>
<keyword evidence="2" id="KW-0229">DNA integration</keyword>
<dbReference type="CDD" id="cd00801">
    <property type="entry name" value="INT_P4_C"/>
    <property type="match status" value="1"/>
</dbReference>
<evidence type="ECO:0000256" key="3">
    <source>
        <dbReference type="ARBA" id="ARBA00023125"/>
    </source>
</evidence>
<comment type="similarity">
    <text evidence="1">Belongs to the 'phage' integrase family.</text>
</comment>
<protein>
    <submittedName>
        <fullName evidence="6">Site-specific integrase</fullName>
    </submittedName>
</protein>
<name>A0ABD6WZP1_PHODM</name>
<dbReference type="EMBL" id="PYMM01000016">
    <property type="protein sequence ID" value="PSU15249.1"/>
    <property type="molecule type" value="Genomic_DNA"/>
</dbReference>
<dbReference type="InterPro" id="IPR050808">
    <property type="entry name" value="Phage_Integrase"/>
</dbReference>
<dbReference type="Pfam" id="PF00589">
    <property type="entry name" value="Phage_integrase"/>
    <property type="match status" value="1"/>
</dbReference>
<dbReference type="Gene3D" id="1.10.150.130">
    <property type="match status" value="1"/>
</dbReference>
<proteinExistence type="inferred from homology"/>
<keyword evidence="4" id="KW-0233">DNA recombination</keyword>
<dbReference type="PANTHER" id="PTHR30629:SF2">
    <property type="entry name" value="PROPHAGE INTEGRASE INTS-RELATED"/>
    <property type="match status" value="1"/>
</dbReference>